<comment type="caution">
    <text evidence="9">The sequence shown here is derived from an EMBL/GenBank/DDBJ whole genome shotgun (WGS) entry which is preliminary data.</text>
</comment>
<feature type="region of interest" description="Disordered" evidence="6">
    <location>
        <begin position="211"/>
        <end position="252"/>
    </location>
</feature>
<dbReference type="NCBIfam" id="TIGR01171">
    <property type="entry name" value="rplB_bact"/>
    <property type="match status" value="1"/>
</dbReference>
<dbReference type="Pfam" id="PF00181">
    <property type="entry name" value="Ribosomal_L2_N"/>
    <property type="match status" value="1"/>
</dbReference>
<reference evidence="9 10" key="1">
    <citation type="journal article" date="2016" name="Nat. Commun.">
        <title>Thousands of microbial genomes shed light on interconnected biogeochemical processes in an aquifer system.</title>
        <authorList>
            <person name="Anantharaman K."/>
            <person name="Brown C.T."/>
            <person name="Hug L.A."/>
            <person name="Sharon I."/>
            <person name="Castelle C.J."/>
            <person name="Probst A.J."/>
            <person name="Thomas B.C."/>
            <person name="Singh A."/>
            <person name="Wilkins M.J."/>
            <person name="Karaoz U."/>
            <person name="Brodie E.L."/>
            <person name="Williams K.H."/>
            <person name="Hubbard S.S."/>
            <person name="Banfield J.F."/>
        </authorList>
    </citation>
    <scope>NUCLEOTIDE SEQUENCE [LARGE SCALE GENOMIC DNA]</scope>
</reference>
<accession>A0A1G2H8V8</accession>
<sequence length="278" mass="30681">MKLYKPTSAGRRGMTRPDFSMITKKTPEKKFLAPLHKTGGRSRGKISVRFKGGGAKRRYRIIDFGEKKIGETAKVLGIEYDPNRSARIALIEYGDKTSAYIVAPDGLNVGTDIVCYEEAGEVKTGNRMKLKYVPVGAFVYNVEINPGQGGKISRSGGTGAKVLATEGKHTMLAMPSGEVRKVFAECYGSIGFVSNRQHNLEVMGKAGRNRHKGIRPHVRGSAMNPVDHPHGGGEGRAPIGLKHPKTPWGKNAYGVRTRRHKKYSNSMILHRRKNKKRK</sequence>
<dbReference type="PANTHER" id="PTHR13691:SF5">
    <property type="entry name" value="LARGE RIBOSOMAL SUBUNIT PROTEIN UL2M"/>
    <property type="match status" value="1"/>
</dbReference>
<dbReference type="EMBL" id="MHOD01000001">
    <property type="protein sequence ID" value="OGZ58779.1"/>
    <property type="molecule type" value="Genomic_DNA"/>
</dbReference>
<dbReference type="GO" id="GO:0003735">
    <property type="term" value="F:structural constituent of ribosome"/>
    <property type="evidence" value="ECO:0007669"/>
    <property type="project" value="InterPro"/>
</dbReference>
<dbReference type="Proteomes" id="UP000177932">
    <property type="component" value="Unassembled WGS sequence"/>
</dbReference>
<gene>
    <name evidence="9" type="ORF">A2827_00660</name>
</gene>
<dbReference type="SMART" id="SM01383">
    <property type="entry name" value="Ribosomal_L2"/>
    <property type="match status" value="1"/>
</dbReference>
<keyword evidence="2 9" id="KW-0689">Ribosomal protein</keyword>
<proteinExistence type="inferred from homology"/>
<dbReference type="Pfam" id="PF03947">
    <property type="entry name" value="Ribosomal_L2_C"/>
    <property type="match status" value="1"/>
</dbReference>
<dbReference type="GO" id="GO:0002181">
    <property type="term" value="P:cytoplasmic translation"/>
    <property type="evidence" value="ECO:0007669"/>
    <property type="project" value="TreeGrafter"/>
</dbReference>
<dbReference type="GO" id="GO:0003723">
    <property type="term" value="F:RNA binding"/>
    <property type="evidence" value="ECO:0007669"/>
    <property type="project" value="InterPro"/>
</dbReference>
<name>A0A1G2H8V8_9BACT</name>
<evidence type="ECO:0000259" key="8">
    <source>
        <dbReference type="SMART" id="SM01383"/>
    </source>
</evidence>
<comment type="similarity">
    <text evidence="1">Belongs to the universal ribosomal protein uL2 family.</text>
</comment>
<keyword evidence="3" id="KW-0687">Ribonucleoprotein</keyword>
<evidence type="ECO:0000259" key="7">
    <source>
        <dbReference type="SMART" id="SM01382"/>
    </source>
</evidence>
<dbReference type="InterPro" id="IPR022671">
    <property type="entry name" value="Ribosomal_uL2_CS"/>
</dbReference>
<dbReference type="InterPro" id="IPR008991">
    <property type="entry name" value="Translation_prot_SH3-like_sf"/>
</dbReference>
<dbReference type="InterPro" id="IPR012340">
    <property type="entry name" value="NA-bd_OB-fold"/>
</dbReference>
<feature type="domain" description="Large ribosomal subunit protein uL2 RNA-binding" evidence="8">
    <location>
        <begin position="40"/>
        <end position="115"/>
    </location>
</feature>
<evidence type="ECO:0000313" key="10">
    <source>
        <dbReference type="Proteomes" id="UP000177932"/>
    </source>
</evidence>
<dbReference type="InterPro" id="IPR022666">
    <property type="entry name" value="Ribosomal_uL2_RNA-bd_dom"/>
</dbReference>
<protein>
    <recommendedName>
        <fullName evidence="4">Large ribosomal subunit protein uL2</fullName>
    </recommendedName>
    <alternativeName>
        <fullName evidence="5">50S ribosomal protein L2</fullName>
    </alternativeName>
</protein>
<dbReference type="InterPro" id="IPR002171">
    <property type="entry name" value="Ribosomal_uL2"/>
</dbReference>
<dbReference type="InterPro" id="IPR005880">
    <property type="entry name" value="Ribosomal_uL2_bac/org-type"/>
</dbReference>
<evidence type="ECO:0000256" key="2">
    <source>
        <dbReference type="ARBA" id="ARBA00022980"/>
    </source>
</evidence>
<dbReference type="FunFam" id="4.10.950.10:FF:000001">
    <property type="entry name" value="50S ribosomal protein L2"/>
    <property type="match status" value="1"/>
</dbReference>
<feature type="domain" description="Large ribosomal subunit protein uL2 C-terminal" evidence="7">
    <location>
        <begin position="122"/>
        <end position="251"/>
    </location>
</feature>
<dbReference type="SUPFAM" id="SSF50249">
    <property type="entry name" value="Nucleic acid-binding proteins"/>
    <property type="match status" value="1"/>
</dbReference>
<organism evidence="9 10">
    <name type="scientific">Candidatus Spechtbacteria bacterium RIFCSPHIGHO2_01_FULL_43_30</name>
    <dbReference type="NCBI Taxonomy" id="1802158"/>
    <lineage>
        <taxon>Bacteria</taxon>
        <taxon>Candidatus Spechtiibacteriota</taxon>
    </lineage>
</organism>
<dbReference type="Gene3D" id="4.10.950.10">
    <property type="entry name" value="Ribosomal protein L2, domain 3"/>
    <property type="match status" value="1"/>
</dbReference>
<dbReference type="InterPro" id="IPR014726">
    <property type="entry name" value="Ribosomal_uL2_dom3"/>
</dbReference>
<dbReference type="PIRSF" id="PIRSF002158">
    <property type="entry name" value="Ribosomal_L2"/>
    <property type="match status" value="1"/>
</dbReference>
<dbReference type="PROSITE" id="PS00467">
    <property type="entry name" value="RIBOSOMAL_L2"/>
    <property type="match status" value="1"/>
</dbReference>
<dbReference type="STRING" id="1802158.A2827_00660"/>
<evidence type="ECO:0000313" key="9">
    <source>
        <dbReference type="EMBL" id="OGZ58779.1"/>
    </source>
</evidence>
<evidence type="ECO:0000256" key="1">
    <source>
        <dbReference type="ARBA" id="ARBA00005636"/>
    </source>
</evidence>
<dbReference type="SMART" id="SM01382">
    <property type="entry name" value="Ribosomal_L2_C"/>
    <property type="match status" value="1"/>
</dbReference>
<dbReference type="Gene3D" id="2.30.30.30">
    <property type="match status" value="1"/>
</dbReference>
<dbReference type="SUPFAM" id="SSF50104">
    <property type="entry name" value="Translation proteins SH3-like domain"/>
    <property type="match status" value="1"/>
</dbReference>
<dbReference type="PANTHER" id="PTHR13691">
    <property type="entry name" value="RIBOSOMAL PROTEIN L2"/>
    <property type="match status" value="1"/>
</dbReference>
<dbReference type="InterPro" id="IPR022669">
    <property type="entry name" value="Ribosomal_uL2_C"/>
</dbReference>
<evidence type="ECO:0000256" key="3">
    <source>
        <dbReference type="ARBA" id="ARBA00023274"/>
    </source>
</evidence>
<evidence type="ECO:0000256" key="4">
    <source>
        <dbReference type="ARBA" id="ARBA00035242"/>
    </source>
</evidence>
<dbReference type="Gene3D" id="2.40.50.140">
    <property type="entry name" value="Nucleic acid-binding proteins"/>
    <property type="match status" value="1"/>
</dbReference>
<dbReference type="InterPro" id="IPR014722">
    <property type="entry name" value="Rib_uL2_dom2"/>
</dbReference>
<dbReference type="GO" id="GO:0016740">
    <property type="term" value="F:transferase activity"/>
    <property type="evidence" value="ECO:0007669"/>
    <property type="project" value="InterPro"/>
</dbReference>
<evidence type="ECO:0000256" key="5">
    <source>
        <dbReference type="ARBA" id="ARBA00035459"/>
    </source>
</evidence>
<dbReference type="GO" id="GO:0015934">
    <property type="term" value="C:large ribosomal subunit"/>
    <property type="evidence" value="ECO:0007669"/>
    <property type="project" value="InterPro"/>
</dbReference>
<dbReference type="AlphaFoldDB" id="A0A1G2H8V8"/>
<evidence type="ECO:0000256" key="6">
    <source>
        <dbReference type="SAM" id="MobiDB-lite"/>
    </source>
</evidence>